<accession>A0A367R4E6</accession>
<dbReference type="GO" id="GO:0008726">
    <property type="term" value="F:alkanesulfonate monooxygenase activity"/>
    <property type="evidence" value="ECO:0007669"/>
    <property type="project" value="TreeGrafter"/>
</dbReference>
<keyword evidence="1" id="KW-0285">Flavoprotein</keyword>
<dbReference type="SUPFAM" id="SSF51679">
    <property type="entry name" value="Bacterial luciferase-like"/>
    <property type="match status" value="1"/>
</dbReference>
<keyword evidence="3" id="KW-0560">Oxidoreductase</keyword>
<dbReference type="InterPro" id="IPR011251">
    <property type="entry name" value="Luciferase-like_dom"/>
</dbReference>
<evidence type="ECO:0000259" key="5">
    <source>
        <dbReference type="Pfam" id="PF00296"/>
    </source>
</evidence>
<dbReference type="InterPro" id="IPR036661">
    <property type="entry name" value="Luciferase-like_sf"/>
</dbReference>
<dbReference type="Proteomes" id="UP000252085">
    <property type="component" value="Unassembled WGS sequence"/>
</dbReference>
<keyword evidence="4 6" id="KW-0503">Monooxygenase</keyword>
<evidence type="ECO:0000256" key="4">
    <source>
        <dbReference type="ARBA" id="ARBA00023033"/>
    </source>
</evidence>
<name>A0A367R4E6_NOSPU</name>
<reference evidence="6 7" key="1">
    <citation type="submission" date="2016-04" db="EMBL/GenBank/DDBJ databases">
        <authorList>
            <person name="Evans L.H."/>
            <person name="Alamgir A."/>
            <person name="Owens N."/>
            <person name="Weber N.D."/>
            <person name="Virtaneva K."/>
            <person name="Barbian K."/>
            <person name="Babar A."/>
            <person name="Rosenke K."/>
        </authorList>
    </citation>
    <scope>NUCLEOTIDE SEQUENCE [LARGE SCALE GENOMIC DNA]</scope>
    <source>
        <strain evidence="6">NIES-2108</strain>
    </source>
</reference>
<evidence type="ECO:0000256" key="3">
    <source>
        <dbReference type="ARBA" id="ARBA00023002"/>
    </source>
</evidence>
<dbReference type="PANTHER" id="PTHR42847">
    <property type="entry name" value="ALKANESULFONATE MONOOXYGENASE"/>
    <property type="match status" value="1"/>
</dbReference>
<evidence type="ECO:0000313" key="7">
    <source>
        <dbReference type="Proteomes" id="UP000252085"/>
    </source>
</evidence>
<evidence type="ECO:0000313" key="6">
    <source>
        <dbReference type="EMBL" id="RCJ31059.1"/>
    </source>
</evidence>
<gene>
    <name evidence="6" type="ORF">A6769_31895</name>
</gene>
<sequence length="349" mass="39065">MPLQFGIWSPVCGGWLRVVNHEANLSTQDLVKLAVQADELGYDLYYIPEHYLNAVHGPNYNVADAWITAALASLNTKNIKIVAAVQPGFKLPAVVANLSANIQNQLSNGRFALSGIAGWWKLEVESYGDIWLPHSDRYARLEEYIEVIKGLWTVEDFNYVGKYYTIKGGILADQPTPTPPIFIAGESDRAINLAARLGDYLFINADDPEKTAALVQKVKTLASDRYGRQIKVAMSAFAIVREHTAQAEARLEAIYRSADQEQIKYFQEQIDPNVVAHNKLDISQTIEANLGLSAQLVGDRYTIIQRLKEYEAVGVDLIVLKFESMLEDTIRFNQLVISEYTQQNSLISL</sequence>
<protein>
    <submittedName>
        <fullName evidence="6">Alkanesulfonate monooxygenase</fullName>
    </submittedName>
</protein>
<keyword evidence="2" id="KW-0288">FMN</keyword>
<dbReference type="EMBL" id="LXQE01000179">
    <property type="protein sequence ID" value="RCJ31059.1"/>
    <property type="molecule type" value="Genomic_DNA"/>
</dbReference>
<evidence type="ECO:0000256" key="1">
    <source>
        <dbReference type="ARBA" id="ARBA00022630"/>
    </source>
</evidence>
<dbReference type="PANTHER" id="PTHR42847:SF4">
    <property type="entry name" value="ALKANESULFONATE MONOOXYGENASE-RELATED"/>
    <property type="match status" value="1"/>
</dbReference>
<organism evidence="6 7">
    <name type="scientific">Nostoc punctiforme NIES-2108</name>
    <dbReference type="NCBI Taxonomy" id="1356359"/>
    <lineage>
        <taxon>Bacteria</taxon>
        <taxon>Bacillati</taxon>
        <taxon>Cyanobacteriota</taxon>
        <taxon>Cyanophyceae</taxon>
        <taxon>Nostocales</taxon>
        <taxon>Nostocaceae</taxon>
        <taxon>Nostoc</taxon>
    </lineage>
</organism>
<evidence type="ECO:0000256" key="2">
    <source>
        <dbReference type="ARBA" id="ARBA00022643"/>
    </source>
</evidence>
<proteinExistence type="predicted"/>
<dbReference type="InterPro" id="IPR050172">
    <property type="entry name" value="SsuD_RutA_monooxygenase"/>
</dbReference>
<dbReference type="GO" id="GO:0046306">
    <property type="term" value="P:alkanesulfonate catabolic process"/>
    <property type="evidence" value="ECO:0007669"/>
    <property type="project" value="TreeGrafter"/>
</dbReference>
<comment type="caution">
    <text evidence="6">The sequence shown here is derived from an EMBL/GenBank/DDBJ whole genome shotgun (WGS) entry which is preliminary data.</text>
</comment>
<dbReference type="AlphaFoldDB" id="A0A367R4E6"/>
<feature type="domain" description="Luciferase-like" evidence="5">
    <location>
        <begin position="25"/>
        <end position="316"/>
    </location>
</feature>
<dbReference type="Gene3D" id="3.20.20.30">
    <property type="entry name" value="Luciferase-like domain"/>
    <property type="match status" value="1"/>
</dbReference>
<dbReference type="Pfam" id="PF00296">
    <property type="entry name" value="Bac_luciferase"/>
    <property type="match status" value="1"/>
</dbReference>